<feature type="signal peptide" evidence="1">
    <location>
        <begin position="1"/>
        <end position="26"/>
    </location>
</feature>
<feature type="chain" id="PRO_5002972983" evidence="1">
    <location>
        <begin position="27"/>
        <end position="220"/>
    </location>
</feature>
<dbReference type="HOGENOM" id="CLU_097948_0_0_4"/>
<organism evidence="2 3">
    <name type="scientific">Methylotenera mobilis (strain JLW8 / ATCC BAA-1282 / DSM 17540)</name>
    <dbReference type="NCBI Taxonomy" id="583345"/>
    <lineage>
        <taxon>Bacteria</taxon>
        <taxon>Pseudomonadati</taxon>
        <taxon>Pseudomonadota</taxon>
        <taxon>Betaproteobacteria</taxon>
        <taxon>Nitrosomonadales</taxon>
        <taxon>Methylophilaceae</taxon>
        <taxon>Methylotenera</taxon>
    </lineage>
</organism>
<protein>
    <submittedName>
        <fullName evidence="2">Uncharacterized protein</fullName>
    </submittedName>
</protein>
<dbReference type="STRING" id="583345.Mmol_0454"/>
<name>C6WTW5_METML</name>
<dbReference type="EMBL" id="CP001672">
    <property type="protein sequence ID" value="ACT47364.1"/>
    <property type="molecule type" value="Genomic_DNA"/>
</dbReference>
<dbReference type="Proteomes" id="UP000002742">
    <property type="component" value="Chromosome"/>
</dbReference>
<dbReference type="AlphaFoldDB" id="C6WTW5"/>
<proteinExistence type="predicted"/>
<sequence>MNCQMRQWFYSLLLGITLLLPLSAQASIADITRIYKQTPKLDAFEICTGGGCAEIKQVALTSDEWKVVTAIFEDQSPNNASDAPLERKHIAEAIGALERVVGAKTGTSTDRAGTFDNSRYPGQLDCNDEAINSTTYMRLMYQHGLIKLHAIESMGTRSYFLFGWPHSTAVIHELASGERYAVDSWFYDNGAPATIVPFAAWKSGYFPADSPIIKGRAAAK</sequence>
<evidence type="ECO:0000313" key="3">
    <source>
        <dbReference type="Proteomes" id="UP000002742"/>
    </source>
</evidence>
<reference evidence="2 3" key="2">
    <citation type="journal article" date="2011" name="J. Bacteriol.">
        <title>Genomes of three methylotrophs from a single niche uncover genetic and metabolic divergence of Methylophilaceae.</title>
        <authorList>
            <person name="Lapidus A."/>
            <person name="Clum A."/>
            <person name="Labutti K."/>
            <person name="Kaluzhnaya M.G."/>
            <person name="Lim S."/>
            <person name="Beck D.A."/>
            <person name="Glavina Del Rio T."/>
            <person name="Nolan M."/>
            <person name="Mavromatis K."/>
            <person name="Huntemann M."/>
            <person name="Lucas S."/>
            <person name="Lidstrom M.E."/>
            <person name="Ivanova N."/>
            <person name="Chistoserdova L."/>
        </authorList>
    </citation>
    <scope>NUCLEOTIDE SEQUENCE [LARGE SCALE GENOMIC DNA]</scope>
    <source>
        <strain evidence="3">JLW8 / ATCC BAA-1282 / DSM 17540</strain>
    </source>
</reference>
<dbReference type="eggNOG" id="ENOG50308Y1">
    <property type="taxonomic scope" value="Bacteria"/>
</dbReference>
<keyword evidence="1" id="KW-0732">Signal</keyword>
<accession>C6WTW5</accession>
<dbReference type="KEGG" id="mmb:Mmol_0454"/>
<evidence type="ECO:0000256" key="1">
    <source>
        <dbReference type="SAM" id="SignalP"/>
    </source>
</evidence>
<reference evidence="3" key="1">
    <citation type="submission" date="2009-07" db="EMBL/GenBank/DDBJ databases">
        <title>Complete sequence of Methylotenera mobilis JLW8.</title>
        <authorList>
            <consortium name="US DOE Joint Genome Institute"/>
            <person name="Lucas S."/>
            <person name="Copeland A."/>
            <person name="Lapidus A."/>
            <person name="Glavina del Rio T."/>
            <person name="Tice H."/>
            <person name="Bruce D."/>
            <person name="Goodwin L."/>
            <person name="Pitluck S."/>
            <person name="LaButti K.M."/>
            <person name="Clum A."/>
            <person name="Larimer F."/>
            <person name="Land M."/>
            <person name="Hauser L."/>
            <person name="Kyrpides N."/>
            <person name="Mikhailova N."/>
            <person name="Kayluzhnaya M."/>
            <person name="Chistoserdova L."/>
        </authorList>
    </citation>
    <scope>NUCLEOTIDE SEQUENCE [LARGE SCALE GENOMIC DNA]</scope>
    <source>
        <strain evidence="3">JLW8 / ATCC BAA-1282 / DSM 17540</strain>
    </source>
</reference>
<evidence type="ECO:0000313" key="2">
    <source>
        <dbReference type="EMBL" id="ACT47364.1"/>
    </source>
</evidence>
<gene>
    <name evidence="2" type="ordered locus">Mmol_0454</name>
</gene>
<keyword evidence="3" id="KW-1185">Reference proteome</keyword>